<evidence type="ECO:0000256" key="3">
    <source>
        <dbReference type="ARBA" id="ARBA00023054"/>
    </source>
</evidence>
<keyword evidence="3" id="KW-0175">Coiled coil</keyword>
<dbReference type="KEGG" id="dcr:108208874"/>
<evidence type="ECO:0008006" key="9">
    <source>
        <dbReference type="Google" id="ProtNLM"/>
    </source>
</evidence>
<dbReference type="InterPro" id="IPR019186">
    <property type="entry name" value="Nucleolar_protein_12"/>
</dbReference>
<feature type="compositionally biased region" description="Acidic residues" evidence="5">
    <location>
        <begin position="94"/>
        <end position="108"/>
    </location>
</feature>
<dbReference type="PANTHER" id="PTHR14577">
    <property type="entry name" value="NUCLEOLAR PROTEIN 12"/>
    <property type="match status" value="1"/>
</dbReference>
<keyword evidence="4" id="KW-0539">Nucleus</keyword>
<comment type="subcellular location">
    <subcellularLocation>
        <location evidence="1">Nucleus</location>
        <location evidence="1">Nucleolus</location>
    </subcellularLocation>
</comment>
<reference evidence="7" key="2">
    <citation type="submission" date="2022-03" db="EMBL/GenBank/DDBJ databases">
        <title>Draft title - Genomic analysis of global carrot germplasm unveils the trajectory of domestication and the origin of high carotenoid orange carrot.</title>
        <authorList>
            <person name="Iorizzo M."/>
            <person name="Ellison S."/>
            <person name="Senalik D."/>
            <person name="Macko-Podgorni A."/>
            <person name="Grzebelus D."/>
            <person name="Bostan H."/>
            <person name="Rolling W."/>
            <person name="Curaba J."/>
            <person name="Simon P."/>
        </authorList>
    </citation>
    <scope>NUCLEOTIDE SEQUENCE</scope>
    <source>
        <tissue evidence="7">Leaf</tissue>
    </source>
</reference>
<evidence type="ECO:0000313" key="8">
    <source>
        <dbReference type="Proteomes" id="UP000077755"/>
    </source>
</evidence>
<evidence type="ECO:0000256" key="4">
    <source>
        <dbReference type="ARBA" id="ARBA00023242"/>
    </source>
</evidence>
<evidence type="ECO:0000313" key="7">
    <source>
        <dbReference type="EMBL" id="WOG89872.1"/>
    </source>
</evidence>
<dbReference type="AlphaFoldDB" id="A0A166F1L4"/>
<dbReference type="OrthoDB" id="551633at2759"/>
<organism evidence="6">
    <name type="scientific">Daucus carota subsp. sativus</name>
    <name type="common">Carrot</name>
    <dbReference type="NCBI Taxonomy" id="79200"/>
    <lineage>
        <taxon>Eukaryota</taxon>
        <taxon>Viridiplantae</taxon>
        <taxon>Streptophyta</taxon>
        <taxon>Embryophyta</taxon>
        <taxon>Tracheophyta</taxon>
        <taxon>Spermatophyta</taxon>
        <taxon>Magnoliopsida</taxon>
        <taxon>eudicotyledons</taxon>
        <taxon>Gunneridae</taxon>
        <taxon>Pentapetalae</taxon>
        <taxon>asterids</taxon>
        <taxon>campanulids</taxon>
        <taxon>Apiales</taxon>
        <taxon>Apiaceae</taxon>
        <taxon>Apioideae</taxon>
        <taxon>Scandiceae</taxon>
        <taxon>Daucinae</taxon>
        <taxon>Daucus</taxon>
        <taxon>Daucus sect. Daucus</taxon>
    </lineage>
</organism>
<evidence type="ECO:0000256" key="5">
    <source>
        <dbReference type="SAM" id="MobiDB-lite"/>
    </source>
</evidence>
<dbReference type="EMBL" id="CP093344">
    <property type="protein sequence ID" value="WOG89872.1"/>
    <property type="molecule type" value="Genomic_DNA"/>
</dbReference>
<evidence type="ECO:0000313" key="6">
    <source>
        <dbReference type="EMBL" id="KZN07230.1"/>
    </source>
</evidence>
<dbReference type="STRING" id="79200.A0A166F1L4"/>
<feature type="compositionally biased region" description="Basic residues" evidence="5">
    <location>
        <begin position="46"/>
        <end position="55"/>
    </location>
</feature>
<dbReference type="GO" id="GO:0005730">
    <property type="term" value="C:nucleolus"/>
    <property type="evidence" value="ECO:0007669"/>
    <property type="project" value="UniProtKB-SubCell"/>
</dbReference>
<evidence type="ECO:0000256" key="1">
    <source>
        <dbReference type="ARBA" id="ARBA00004604"/>
    </source>
</evidence>
<accession>A0A166F1L4</accession>
<feature type="compositionally biased region" description="Basic residues" evidence="5">
    <location>
        <begin position="160"/>
        <end position="200"/>
    </location>
</feature>
<reference evidence="6" key="1">
    <citation type="journal article" date="2016" name="Nat. Genet.">
        <title>A high-quality carrot genome assembly provides new insights into carotenoid accumulation and asterid genome evolution.</title>
        <authorList>
            <person name="Iorizzo M."/>
            <person name="Ellison S."/>
            <person name="Senalik D."/>
            <person name="Zeng P."/>
            <person name="Satapoomin P."/>
            <person name="Huang J."/>
            <person name="Bowman M."/>
            <person name="Iovene M."/>
            <person name="Sanseverino W."/>
            <person name="Cavagnaro P."/>
            <person name="Yildiz M."/>
            <person name="Macko-Podgorni A."/>
            <person name="Moranska E."/>
            <person name="Grzebelus E."/>
            <person name="Grzebelus D."/>
            <person name="Ashrafi H."/>
            <person name="Zheng Z."/>
            <person name="Cheng S."/>
            <person name="Spooner D."/>
            <person name="Van Deynze A."/>
            <person name="Simon P."/>
        </authorList>
    </citation>
    <scope>NUCLEOTIDE SEQUENCE [LARGE SCALE GENOMIC DNA]</scope>
    <source>
        <tissue evidence="6">Leaf</tissue>
    </source>
</reference>
<dbReference type="EMBL" id="LNRQ01000002">
    <property type="protein sequence ID" value="KZN07230.1"/>
    <property type="molecule type" value="Genomic_DNA"/>
</dbReference>
<protein>
    <recommendedName>
        <fullName evidence="9">Ribosomal RNA-processing protein 17</fullName>
    </recommendedName>
</protein>
<name>A0A166F1L4_DAUCS</name>
<comment type="similarity">
    <text evidence="2">Belongs to the RRP17 family.</text>
</comment>
<evidence type="ECO:0000256" key="2">
    <source>
        <dbReference type="ARBA" id="ARBA00007175"/>
    </source>
</evidence>
<gene>
    <name evidence="6" type="ORF">DCAR_008067</name>
    <name evidence="7" type="ORF">DCAR_0209111</name>
</gene>
<dbReference type="Gramene" id="KZN07230">
    <property type="protein sequence ID" value="KZN07230"/>
    <property type="gene ID" value="DCAR_008067"/>
</dbReference>
<feature type="region of interest" description="Disordered" evidence="5">
    <location>
        <begin position="45"/>
        <end position="200"/>
    </location>
</feature>
<keyword evidence="8" id="KW-1185">Reference proteome</keyword>
<dbReference type="Proteomes" id="UP000077755">
    <property type="component" value="Chromosome 2"/>
</dbReference>
<dbReference type="GO" id="GO:0019843">
    <property type="term" value="F:rRNA binding"/>
    <property type="evidence" value="ECO:0007669"/>
    <property type="project" value="TreeGrafter"/>
</dbReference>
<dbReference type="OMA" id="MYDNGDM"/>
<sequence length="200" mass="23292">MEESGVDEGGINPHIRANHIKKRALKNKSLSISFNEKDLTDYVTGFHKRKKKRRKEGQLQQQEAERRKRIEKRKQRKLERDFVQNGEAPPTTDEVPDEGEEENEEEEIDKIATVSGTTMYDNGDVKVVVTTSEINDDEEELKSEKMEGDVPRLTTGSKEKQHKIPVSKKKPFKRVERRKSRPKPQSKREKRKGKIQSTKR</sequence>
<proteinExistence type="inferred from homology"/>
<dbReference type="Pfam" id="PF09805">
    <property type="entry name" value="Nop25"/>
    <property type="match status" value="1"/>
</dbReference>
<dbReference type="PANTHER" id="PTHR14577:SF0">
    <property type="entry name" value="NUCLEOLAR PROTEIN 12"/>
    <property type="match status" value="1"/>
</dbReference>